<keyword evidence="2" id="KW-1185">Reference proteome</keyword>
<dbReference type="EMBL" id="JBDJPC010000013">
    <property type="protein sequence ID" value="KAL1488751.1"/>
    <property type="molecule type" value="Genomic_DNA"/>
</dbReference>
<protein>
    <submittedName>
        <fullName evidence="1">Uncharacterized protein</fullName>
    </submittedName>
</protein>
<sequence length="199" mass="23170">MALVRDKIFERAIKLEKHKCTEKKKKIMESHRRGEDIPKEFINIVEDNKFYVFSASDVDHQYLNIESYDLQDNDLSNKNSYDFENIGLKAPSTNSTSISTSIKDINHRDTWLPDKTEITIRCKRPWDAGRLITRPVNNVVQSYDPLLKLTKQTNKNAMTMHAHVDSKNPEIIRSIVQRGINNHRNIGKGESDRYLSRVK</sequence>
<evidence type="ECO:0000313" key="2">
    <source>
        <dbReference type="Proteomes" id="UP001566132"/>
    </source>
</evidence>
<dbReference type="Proteomes" id="UP001566132">
    <property type="component" value="Unassembled WGS sequence"/>
</dbReference>
<reference evidence="1 2" key="1">
    <citation type="submission" date="2024-05" db="EMBL/GenBank/DDBJ databases">
        <title>Genetic variation in Jamaican populations of the coffee berry borer (Hypothenemus hampei).</title>
        <authorList>
            <person name="Errbii M."/>
            <person name="Myrie A."/>
        </authorList>
    </citation>
    <scope>NUCLEOTIDE SEQUENCE [LARGE SCALE GENOMIC DNA]</scope>
    <source>
        <strain evidence="1">JA-Hopewell-2020-01-JO</strain>
        <tissue evidence="1">Whole body</tissue>
    </source>
</reference>
<dbReference type="AlphaFoldDB" id="A0ABD1E245"/>
<accession>A0ABD1E245</accession>
<comment type="caution">
    <text evidence="1">The sequence shown here is derived from an EMBL/GenBank/DDBJ whole genome shotgun (WGS) entry which is preliminary data.</text>
</comment>
<gene>
    <name evidence="1" type="ORF">ABEB36_014550</name>
</gene>
<name>A0ABD1E245_HYPHA</name>
<proteinExistence type="predicted"/>
<organism evidence="1 2">
    <name type="scientific">Hypothenemus hampei</name>
    <name type="common">Coffee berry borer</name>
    <dbReference type="NCBI Taxonomy" id="57062"/>
    <lineage>
        <taxon>Eukaryota</taxon>
        <taxon>Metazoa</taxon>
        <taxon>Ecdysozoa</taxon>
        <taxon>Arthropoda</taxon>
        <taxon>Hexapoda</taxon>
        <taxon>Insecta</taxon>
        <taxon>Pterygota</taxon>
        <taxon>Neoptera</taxon>
        <taxon>Endopterygota</taxon>
        <taxon>Coleoptera</taxon>
        <taxon>Polyphaga</taxon>
        <taxon>Cucujiformia</taxon>
        <taxon>Curculionidae</taxon>
        <taxon>Scolytinae</taxon>
        <taxon>Hypothenemus</taxon>
    </lineage>
</organism>
<evidence type="ECO:0000313" key="1">
    <source>
        <dbReference type="EMBL" id="KAL1488751.1"/>
    </source>
</evidence>